<comment type="caution">
    <text evidence="3">The sequence shown here is derived from an EMBL/GenBank/DDBJ whole genome shotgun (WGS) entry which is preliminary data.</text>
</comment>
<dbReference type="GO" id="GO:0008270">
    <property type="term" value="F:zinc ion binding"/>
    <property type="evidence" value="ECO:0007669"/>
    <property type="project" value="InterPro"/>
</dbReference>
<evidence type="ECO:0000256" key="1">
    <source>
        <dbReference type="SAM" id="MobiDB-lite"/>
    </source>
</evidence>
<dbReference type="InterPro" id="IPR003615">
    <property type="entry name" value="HNH_nuc"/>
</dbReference>
<dbReference type="EMBL" id="JAHTBI010000061">
    <property type="protein sequence ID" value="MBV6288837.1"/>
    <property type="molecule type" value="Genomic_DNA"/>
</dbReference>
<reference evidence="3" key="2">
    <citation type="journal article" date="2023" name="Plant Pathol.">
        <title>Dismantling and reorganizing Pseudomonas marginalis sensu#lato.</title>
        <authorList>
            <person name="Sawada H."/>
            <person name="Fujikawa T."/>
            <person name="Satou M."/>
        </authorList>
    </citation>
    <scope>NUCLEOTIDE SEQUENCE</scope>
    <source>
        <strain evidence="3">MAFF 301350</strain>
    </source>
</reference>
<keyword evidence="3" id="KW-0378">Hydrolase</keyword>
<dbReference type="GO" id="GO:0004519">
    <property type="term" value="F:endonuclease activity"/>
    <property type="evidence" value="ECO:0007669"/>
    <property type="project" value="UniProtKB-KW"/>
</dbReference>
<evidence type="ECO:0000313" key="3">
    <source>
        <dbReference type="EMBL" id="MBV6288837.1"/>
    </source>
</evidence>
<keyword evidence="4" id="KW-1185">Reference proteome</keyword>
<sequence length="38" mass="4241">MCAGHHVKRDADGGPTTSSNHVEVCLDCHKQLHARDWQ</sequence>
<feature type="domain" description="HNH" evidence="2">
    <location>
        <begin position="3"/>
        <end position="35"/>
    </location>
</feature>
<dbReference type="CDD" id="cd00085">
    <property type="entry name" value="HNHc"/>
    <property type="match status" value="1"/>
</dbReference>
<evidence type="ECO:0000313" key="4">
    <source>
        <dbReference type="Proteomes" id="UP001106592"/>
    </source>
</evidence>
<protein>
    <submittedName>
        <fullName evidence="3">HNH endonuclease</fullName>
    </submittedName>
</protein>
<dbReference type="Pfam" id="PF01844">
    <property type="entry name" value="HNH"/>
    <property type="match status" value="1"/>
</dbReference>
<feature type="region of interest" description="Disordered" evidence="1">
    <location>
        <begin position="1"/>
        <end position="21"/>
    </location>
</feature>
<keyword evidence="3" id="KW-0540">Nuclease</keyword>
<reference evidence="3" key="1">
    <citation type="journal article" date="2022" name="Int. J. Syst. Evol. Microbiol.">
        <title>Pseudomonas aegrilactucae sp. nov. and Pseudomonas morbosilactucae sp. nov., pathogens causing bacterial rot of lettuce in Japan.</title>
        <authorList>
            <person name="Sawada H."/>
            <person name="Fujikawa T."/>
            <person name="Satou M."/>
        </authorList>
    </citation>
    <scope>NUCLEOTIDE SEQUENCE</scope>
    <source>
        <strain evidence="3">MAFF 301350</strain>
    </source>
</reference>
<dbReference type="Proteomes" id="UP001106592">
    <property type="component" value="Unassembled WGS sequence"/>
</dbReference>
<gene>
    <name evidence="3" type="ORF">KUO17_17685</name>
</gene>
<keyword evidence="3" id="KW-0255">Endonuclease</keyword>
<accession>A0A9Q2XM99</accession>
<name>A0A9Q2XM99_9PSED</name>
<dbReference type="AlphaFoldDB" id="A0A9Q2XM99"/>
<dbReference type="InterPro" id="IPR002711">
    <property type="entry name" value="HNH"/>
</dbReference>
<organism evidence="3 4">
    <name type="scientific">Pseudomonas aegrilactucae</name>
    <dbReference type="NCBI Taxonomy" id="2854028"/>
    <lineage>
        <taxon>Bacteria</taxon>
        <taxon>Pseudomonadati</taxon>
        <taxon>Pseudomonadota</taxon>
        <taxon>Gammaproteobacteria</taxon>
        <taxon>Pseudomonadales</taxon>
        <taxon>Pseudomonadaceae</taxon>
        <taxon>Pseudomonas</taxon>
    </lineage>
</organism>
<dbReference type="GO" id="GO:0003676">
    <property type="term" value="F:nucleic acid binding"/>
    <property type="evidence" value="ECO:0007669"/>
    <property type="project" value="InterPro"/>
</dbReference>
<evidence type="ECO:0000259" key="2">
    <source>
        <dbReference type="Pfam" id="PF01844"/>
    </source>
</evidence>
<proteinExistence type="predicted"/>